<dbReference type="InterPro" id="IPR014710">
    <property type="entry name" value="RmlC-like_jellyroll"/>
</dbReference>
<evidence type="ECO:0008006" key="3">
    <source>
        <dbReference type="Google" id="ProtNLM"/>
    </source>
</evidence>
<reference evidence="1 2" key="1">
    <citation type="submission" date="2017-08" db="EMBL/GenBank/DDBJ databases">
        <authorList>
            <person name="de Groot N.N."/>
        </authorList>
    </citation>
    <scope>NUCLEOTIDE SEQUENCE [LARGE SCALE GENOMIC DNA]</scope>
    <source>
        <strain evidence="1 2">HM2</strain>
    </source>
</reference>
<evidence type="ECO:0000313" key="1">
    <source>
        <dbReference type="EMBL" id="SUQ19895.1"/>
    </source>
</evidence>
<proteinExistence type="predicted"/>
<accession>A0A380RXA1</accession>
<dbReference type="SUPFAM" id="SSF51206">
    <property type="entry name" value="cAMP-binding domain-like"/>
    <property type="match status" value="1"/>
</dbReference>
<gene>
    <name evidence="1" type="ORF">SAMN05661053_1139</name>
</gene>
<dbReference type="RefSeq" id="WP_146196744.1">
    <property type="nucleotide sequence ID" value="NZ_UHJL01000001.1"/>
</dbReference>
<dbReference type="Gene3D" id="2.60.120.10">
    <property type="entry name" value="Jelly Rolls"/>
    <property type="match status" value="1"/>
</dbReference>
<evidence type="ECO:0000313" key="2">
    <source>
        <dbReference type="Proteomes" id="UP000255423"/>
    </source>
</evidence>
<dbReference type="Proteomes" id="UP000255423">
    <property type="component" value="Unassembled WGS sequence"/>
</dbReference>
<protein>
    <recommendedName>
        <fullName evidence="3">Cyclic nucleotide-binding domain-containing protein</fullName>
    </recommendedName>
</protein>
<dbReference type="EMBL" id="UHJL01000001">
    <property type="protein sequence ID" value="SUQ19895.1"/>
    <property type="molecule type" value="Genomic_DNA"/>
</dbReference>
<dbReference type="AlphaFoldDB" id="A0A380RXA1"/>
<name>A0A380RXA1_FIBSU</name>
<dbReference type="InterPro" id="IPR018490">
    <property type="entry name" value="cNMP-bd_dom_sf"/>
</dbReference>
<sequence length="302" mass="34657">MITGNSQPRLIPPTRLCVKAGFVVSSPEDEDKKIILLNEGELVALDPKANNKVVFKIHPGNLVGVGALLEREPVRYIFQATTDSTITIINDECMESELKALPVWLLAAIKAISAKTRRINESIRAAKTENPLESLASFCKFYSKDEILQKQLLLQEFSWLTKTPFLVANEALKTLIRRKMLIQQANGSTLTVPDPRLLEIFADYLKTQELELQWLPFKFTLQQKRCLVWLSTLEPDTTIEGSAWMNLFKEHNLEVGVTDWLQMQQFEWFIEKENHLFALNFDKVNYYLLALQYEPNLKGTVK</sequence>
<organism evidence="1 2">
    <name type="scientific">Fibrobacter succinogenes</name>
    <name type="common">Bacteroides succinogenes</name>
    <dbReference type="NCBI Taxonomy" id="833"/>
    <lineage>
        <taxon>Bacteria</taxon>
        <taxon>Pseudomonadati</taxon>
        <taxon>Fibrobacterota</taxon>
        <taxon>Fibrobacteria</taxon>
        <taxon>Fibrobacterales</taxon>
        <taxon>Fibrobacteraceae</taxon>
        <taxon>Fibrobacter</taxon>
    </lineage>
</organism>